<feature type="compositionally biased region" description="Basic and acidic residues" evidence="1">
    <location>
        <begin position="29"/>
        <end position="45"/>
    </location>
</feature>
<proteinExistence type="predicted"/>
<evidence type="ECO:0000313" key="2">
    <source>
        <dbReference type="EMBL" id="MEQ2316154.1"/>
    </source>
</evidence>
<feature type="compositionally biased region" description="Polar residues" evidence="1">
    <location>
        <begin position="70"/>
        <end position="84"/>
    </location>
</feature>
<keyword evidence="3" id="KW-1185">Reference proteome</keyword>
<name>A0ABV1AC56_9TELE</name>
<protein>
    <submittedName>
        <fullName evidence="2">Uncharacterized protein</fullName>
    </submittedName>
</protein>
<organism evidence="2 3">
    <name type="scientific">Ameca splendens</name>
    <dbReference type="NCBI Taxonomy" id="208324"/>
    <lineage>
        <taxon>Eukaryota</taxon>
        <taxon>Metazoa</taxon>
        <taxon>Chordata</taxon>
        <taxon>Craniata</taxon>
        <taxon>Vertebrata</taxon>
        <taxon>Euteleostomi</taxon>
        <taxon>Actinopterygii</taxon>
        <taxon>Neopterygii</taxon>
        <taxon>Teleostei</taxon>
        <taxon>Neoteleostei</taxon>
        <taxon>Acanthomorphata</taxon>
        <taxon>Ovalentaria</taxon>
        <taxon>Atherinomorphae</taxon>
        <taxon>Cyprinodontiformes</taxon>
        <taxon>Goodeidae</taxon>
        <taxon>Ameca</taxon>
    </lineage>
</organism>
<evidence type="ECO:0000256" key="1">
    <source>
        <dbReference type="SAM" id="MobiDB-lite"/>
    </source>
</evidence>
<feature type="region of interest" description="Disordered" evidence="1">
    <location>
        <begin position="1"/>
        <end position="84"/>
    </location>
</feature>
<accession>A0ABV1AC56</accession>
<dbReference type="Proteomes" id="UP001469553">
    <property type="component" value="Unassembled WGS sequence"/>
</dbReference>
<gene>
    <name evidence="2" type="ORF">AMECASPLE_029817</name>
</gene>
<comment type="caution">
    <text evidence="2">The sequence shown here is derived from an EMBL/GenBank/DDBJ whole genome shotgun (WGS) entry which is preliminary data.</text>
</comment>
<reference evidence="2 3" key="1">
    <citation type="submission" date="2021-06" db="EMBL/GenBank/DDBJ databases">
        <authorList>
            <person name="Palmer J.M."/>
        </authorList>
    </citation>
    <scope>NUCLEOTIDE SEQUENCE [LARGE SCALE GENOMIC DNA]</scope>
    <source>
        <strain evidence="2 3">AS_MEX2019</strain>
        <tissue evidence="2">Muscle</tissue>
    </source>
</reference>
<evidence type="ECO:0000313" key="3">
    <source>
        <dbReference type="Proteomes" id="UP001469553"/>
    </source>
</evidence>
<sequence>MVWRYSDTLVGGLASEQSTAVRSPGSRFQEGHERSDEEISDRCKGETFPTDTGNEEAVHWSPSTEHCKGNRTQAGVWTSDPPTG</sequence>
<dbReference type="EMBL" id="JAHRIP010088100">
    <property type="protein sequence ID" value="MEQ2316154.1"/>
    <property type="molecule type" value="Genomic_DNA"/>
</dbReference>